<dbReference type="EC" id="1.-.-.-" evidence="1"/>
<gene>
    <name evidence="1" type="ORF">OZ911_04875</name>
</gene>
<evidence type="ECO:0000313" key="2">
    <source>
        <dbReference type="Proteomes" id="UP001163982"/>
    </source>
</evidence>
<reference evidence="1" key="1">
    <citation type="journal article" date="2024" name="Int. J. Syst. Evol. Microbiol.">
        <title>Pseudomonas fortuita sp. nov., isolated from the endosphere of a wild yam.</title>
        <authorList>
            <person name="Carlier A."/>
            <person name="Beaumel M."/>
            <person name="Moreau S."/>
            <person name="Acar T."/>
            <person name="Sana T.G."/>
            <person name="Cnockaert M."/>
            <person name="Vandamme P."/>
        </authorList>
    </citation>
    <scope>NUCLEOTIDE SEQUENCE</scope>
    <source>
        <strain evidence="1">GMI12077</strain>
    </source>
</reference>
<organism evidence="1 2">
    <name type="scientific">Pseudomonas fortuita</name>
    <dbReference type="NCBI Taxonomy" id="3233375"/>
    <lineage>
        <taxon>Bacteria</taxon>
        <taxon>Pseudomonadati</taxon>
        <taxon>Pseudomonadota</taxon>
        <taxon>Gammaproteobacteria</taxon>
        <taxon>Pseudomonadales</taxon>
        <taxon>Pseudomonadaceae</taxon>
        <taxon>Pseudomonas</taxon>
    </lineage>
</organism>
<sequence length="490" mass="53520">MSRRLGGCNQHRIPGKESVMGMTRRKFLIGSGVLAVAGGAGILTPLLTREGRLIPGKPRFGFVGGTEGELPKQADVVVVGAGILGHMTAINLVERGLSVVIVEKGEIAGEQSCRFYGQVMTYKMPDATFQLHHLAKQRWREMNAKVGADTSYRTQGRVEVPFDEEDLEGVRQWIDSKGREVAADIPFNTRIIQGNELEQRLRGASSNWKVAGFEEDSGSLDAERASFVMAEYAKKMGVRIYTHCAARGLETQAGAISDVVTEKGAIRTSRVIVAGGAWSRLFMQNLGVDVPTLPAYQSQQIISAAPRAPGGNVALPGNIYFREQADGTYATSPRVVVAPVVKESFMYGYKYLPLLAIPDFPVHISLNKQLIDSFIQPTHWRLDEVSPFEKNRLMTAAPDLPELNASLEKLKVEFPAFSDAKLIDQWSGAMAIAPDENPIISQVNEYPGLVLNTATGWGMTESPVSSELSADLLLGKAPVLDPKPFSLYRF</sequence>
<evidence type="ECO:0000313" key="1">
    <source>
        <dbReference type="EMBL" id="WAP64747.1"/>
    </source>
</evidence>
<name>A0ACD4PAL5_9PSED</name>
<dbReference type="Proteomes" id="UP001163982">
    <property type="component" value="Chromosome"/>
</dbReference>
<protein>
    <submittedName>
        <fullName evidence="1">FAD-binding oxidoreductase</fullName>
        <ecNumber evidence="1">1.-.-.-</ecNumber>
    </submittedName>
</protein>
<dbReference type="EMBL" id="CP114035">
    <property type="protein sequence ID" value="WAP64747.1"/>
    <property type="molecule type" value="Genomic_DNA"/>
</dbReference>
<keyword evidence="1" id="KW-0560">Oxidoreductase</keyword>
<keyword evidence="2" id="KW-1185">Reference proteome</keyword>
<accession>A0ACD4PAL5</accession>
<proteinExistence type="predicted"/>